<feature type="coiled-coil region" evidence="1">
    <location>
        <begin position="132"/>
        <end position="191"/>
    </location>
</feature>
<feature type="coiled-coil region" evidence="1">
    <location>
        <begin position="23"/>
        <end position="50"/>
    </location>
</feature>
<feature type="coiled-coil region" evidence="1">
    <location>
        <begin position="263"/>
        <end position="355"/>
    </location>
</feature>
<dbReference type="AlphaFoldDB" id="E1IHP0"/>
<organism evidence="2 3">
    <name type="scientific">Oscillochloris trichoides DG-6</name>
    <dbReference type="NCBI Taxonomy" id="765420"/>
    <lineage>
        <taxon>Bacteria</taxon>
        <taxon>Bacillati</taxon>
        <taxon>Chloroflexota</taxon>
        <taxon>Chloroflexia</taxon>
        <taxon>Chloroflexales</taxon>
        <taxon>Chloroflexineae</taxon>
        <taxon>Oscillochloridaceae</taxon>
        <taxon>Oscillochloris</taxon>
    </lineage>
</organism>
<keyword evidence="3" id="KW-1185">Reference proteome</keyword>
<reference evidence="2 3" key="1">
    <citation type="journal article" date="2011" name="J. Bacteriol.">
        <title>Draft genome sequence of the anoxygenic filamentous phototrophic bacterium Oscillochloris trichoides subsp. DG-6.</title>
        <authorList>
            <person name="Kuznetsov B.B."/>
            <person name="Ivanovsky R.N."/>
            <person name="Keppen O.I."/>
            <person name="Sukhacheva M.V."/>
            <person name="Bumazhkin B.K."/>
            <person name="Patutina E.O."/>
            <person name="Beletsky A.V."/>
            <person name="Mardanov A.V."/>
            <person name="Baslerov R.V."/>
            <person name="Panteleeva A.N."/>
            <person name="Kolganova T.V."/>
            <person name="Ravin N.V."/>
            <person name="Skryabin K.G."/>
        </authorList>
    </citation>
    <scope>NUCLEOTIDE SEQUENCE [LARGE SCALE GENOMIC DNA]</scope>
    <source>
        <strain evidence="2 3">DG-6</strain>
    </source>
</reference>
<keyword evidence="1" id="KW-0175">Coiled coil</keyword>
<dbReference type="HOGENOM" id="CLU_760102_0_0_0"/>
<sequence length="366" mass="42857">MTNPDLTAKYEEERLRAHGQSQIVYLQGQIDELRRMIKDQTNKYNWALEQVRKTEAVVGQIQGLFDQHSEQVTQSTDAVRRDVIALRREVAGALVKIDESVKPIRDLQAQIQQVAEARKQDRDFVSGWFGRIEALELQILTVQAQIKEVDERQRQFVLQLDRLREADAVAIQEARRVSEEFQIEKQTLRRHSVEAQQLVADVHGILEEHDSRIQRLDEIRQHIDLFAETLPQQYTELAAKFPDIIADIKRVERISTERFLMNQERLEDLRQQADERFAVLEESDEQHMRQLTSWLERIDSWLRELEQRLSRATTRLEAAQQVHIARIIEIEKREMDTLTNLVASVRNQYERIKAAQVEAKGGEEVG</sequence>
<evidence type="ECO:0000256" key="1">
    <source>
        <dbReference type="SAM" id="Coils"/>
    </source>
</evidence>
<gene>
    <name evidence="2" type="ORF">OSCT_2841</name>
</gene>
<accession>E1IHP0</accession>
<protein>
    <submittedName>
        <fullName evidence="2">Uncharacterized protein</fullName>
    </submittedName>
</protein>
<evidence type="ECO:0000313" key="3">
    <source>
        <dbReference type="Proteomes" id="UP000054010"/>
    </source>
</evidence>
<dbReference type="eggNOG" id="COG1196">
    <property type="taxonomic scope" value="Bacteria"/>
</dbReference>
<comment type="caution">
    <text evidence="2">The sequence shown here is derived from an EMBL/GenBank/DDBJ whole genome shotgun (WGS) entry which is preliminary data.</text>
</comment>
<dbReference type="OrthoDB" id="143133at2"/>
<evidence type="ECO:0000313" key="2">
    <source>
        <dbReference type="EMBL" id="EFO79296.1"/>
    </source>
</evidence>
<dbReference type="EMBL" id="ADVR01000118">
    <property type="protein sequence ID" value="EFO79296.1"/>
    <property type="molecule type" value="Genomic_DNA"/>
</dbReference>
<proteinExistence type="predicted"/>
<dbReference type="Proteomes" id="UP000054010">
    <property type="component" value="Unassembled WGS sequence"/>
</dbReference>
<name>E1IHP0_9CHLR</name>
<dbReference type="STRING" id="765420.OSCT_2841"/>